<dbReference type="Pfam" id="PF00588">
    <property type="entry name" value="SpoU_methylase"/>
    <property type="match status" value="1"/>
</dbReference>
<dbReference type="GO" id="GO:0002938">
    <property type="term" value="P:tRNA guanine ribose methylation"/>
    <property type="evidence" value="ECO:0007669"/>
    <property type="project" value="TreeGrafter"/>
</dbReference>
<evidence type="ECO:0000259" key="7">
    <source>
        <dbReference type="Pfam" id="PF00588"/>
    </source>
</evidence>
<dbReference type="EMBL" id="KQ964530">
    <property type="protein sequence ID" value="KXN69587.1"/>
    <property type="molecule type" value="Genomic_DNA"/>
</dbReference>
<keyword evidence="2" id="KW-0489">Methyltransferase</keyword>
<accession>A0A137P3I3</accession>
<dbReference type="GO" id="GO:0008173">
    <property type="term" value="F:RNA methyltransferase activity"/>
    <property type="evidence" value="ECO:0007669"/>
    <property type="project" value="InterPro"/>
</dbReference>
<dbReference type="PANTHER" id="PTHR43453">
    <property type="entry name" value="RRNA METHYLASE-LIKE"/>
    <property type="match status" value="1"/>
</dbReference>
<proteinExistence type="predicted"/>
<evidence type="ECO:0000256" key="5">
    <source>
        <dbReference type="ARBA" id="ARBA00022694"/>
    </source>
</evidence>
<evidence type="ECO:0000313" key="9">
    <source>
        <dbReference type="Proteomes" id="UP000070444"/>
    </source>
</evidence>
<evidence type="ECO:0000256" key="2">
    <source>
        <dbReference type="ARBA" id="ARBA00022603"/>
    </source>
</evidence>
<dbReference type="GO" id="GO:0000049">
    <property type="term" value="F:tRNA binding"/>
    <property type="evidence" value="ECO:0007669"/>
    <property type="project" value="UniProtKB-KW"/>
</dbReference>
<keyword evidence="4" id="KW-0949">S-adenosyl-L-methionine</keyword>
<dbReference type="SUPFAM" id="SSF75217">
    <property type="entry name" value="alpha/beta knot"/>
    <property type="match status" value="1"/>
</dbReference>
<evidence type="ECO:0000256" key="6">
    <source>
        <dbReference type="ARBA" id="ARBA00022884"/>
    </source>
</evidence>
<keyword evidence="9" id="KW-1185">Reference proteome</keyword>
<organism evidence="8 9">
    <name type="scientific">Conidiobolus coronatus (strain ATCC 28846 / CBS 209.66 / NRRL 28638)</name>
    <name type="common">Delacroixia coronata</name>
    <dbReference type="NCBI Taxonomy" id="796925"/>
    <lineage>
        <taxon>Eukaryota</taxon>
        <taxon>Fungi</taxon>
        <taxon>Fungi incertae sedis</taxon>
        <taxon>Zoopagomycota</taxon>
        <taxon>Entomophthoromycotina</taxon>
        <taxon>Entomophthoromycetes</taxon>
        <taxon>Entomophthorales</taxon>
        <taxon>Ancylistaceae</taxon>
        <taxon>Conidiobolus</taxon>
    </lineage>
</organism>
<keyword evidence="3" id="KW-0808">Transferase</keyword>
<reference evidence="8 9" key="1">
    <citation type="journal article" date="2015" name="Genome Biol. Evol.">
        <title>Phylogenomic analyses indicate that early fungi evolved digesting cell walls of algal ancestors of land plants.</title>
        <authorList>
            <person name="Chang Y."/>
            <person name="Wang S."/>
            <person name="Sekimoto S."/>
            <person name="Aerts A.L."/>
            <person name="Choi C."/>
            <person name="Clum A."/>
            <person name="LaButti K.M."/>
            <person name="Lindquist E.A."/>
            <person name="Yee Ngan C."/>
            <person name="Ohm R.A."/>
            <person name="Salamov A.A."/>
            <person name="Grigoriev I.V."/>
            <person name="Spatafora J.W."/>
            <person name="Berbee M.L."/>
        </authorList>
    </citation>
    <scope>NUCLEOTIDE SEQUENCE [LARGE SCALE GENOMIC DNA]</scope>
    <source>
        <strain evidence="8 9">NRRL 28638</strain>
    </source>
</reference>
<dbReference type="InterPro" id="IPR001537">
    <property type="entry name" value="SpoU_MeTrfase"/>
</dbReference>
<sequence length="276" mass="30780">MLPILSDSQIKSAIQLLLPYIRTKRLQKFVNVLSNRSNAVQVVLENLKHPLNGAACLRTADGFGIQNFHFIQSSFKNNVDKVSTGVNKWINIHHHRNIESCVEYLKRGSYTLVGISQDSKHTPSSSNHVQLSDVISDSTTDFITGVKPLTPSAKIALILGNETGQISNKLSNCCDYHFKVNSSNSQLAQDLNLNLASALTILNQSKILRVYPDSQTIACLSDFKDKIFFSTNELEPLNNTKHPLTVSEKNIILLCWLVKTTPHSKKILKYHNIIGS</sequence>
<dbReference type="OrthoDB" id="5598174at2759"/>
<dbReference type="Gene3D" id="3.40.1280.10">
    <property type="match status" value="1"/>
</dbReference>
<keyword evidence="5" id="KW-0819">tRNA processing</keyword>
<keyword evidence="6" id="KW-0694">RNA-binding</keyword>
<evidence type="ECO:0000256" key="3">
    <source>
        <dbReference type="ARBA" id="ARBA00022679"/>
    </source>
</evidence>
<gene>
    <name evidence="8" type="ORF">CONCODRAFT_8009</name>
</gene>
<evidence type="ECO:0000313" key="8">
    <source>
        <dbReference type="EMBL" id="KXN69587.1"/>
    </source>
</evidence>
<dbReference type="InterPro" id="IPR033671">
    <property type="entry name" value="TrmH"/>
</dbReference>
<dbReference type="AlphaFoldDB" id="A0A137P3I3"/>
<name>A0A137P3I3_CONC2</name>
<dbReference type="STRING" id="796925.A0A137P3I3"/>
<keyword evidence="1" id="KW-0820">tRNA-binding</keyword>
<dbReference type="PANTHER" id="PTHR43453:SF1">
    <property type="entry name" value="TRNA_RRNA METHYLTRANSFERASE SPOU TYPE DOMAIN-CONTAINING PROTEIN"/>
    <property type="match status" value="1"/>
</dbReference>
<evidence type="ECO:0000256" key="4">
    <source>
        <dbReference type="ARBA" id="ARBA00022691"/>
    </source>
</evidence>
<evidence type="ECO:0000256" key="1">
    <source>
        <dbReference type="ARBA" id="ARBA00022555"/>
    </source>
</evidence>
<feature type="domain" description="tRNA/rRNA methyltransferase SpoU type" evidence="7">
    <location>
        <begin position="40"/>
        <end position="200"/>
    </location>
</feature>
<dbReference type="InterPro" id="IPR029028">
    <property type="entry name" value="Alpha/beta_knot_MTases"/>
</dbReference>
<protein>
    <submittedName>
        <fullName evidence="8">Alpha/beta knot</fullName>
    </submittedName>
</protein>
<dbReference type="InterPro" id="IPR029026">
    <property type="entry name" value="tRNA_m1G_MTases_N"/>
</dbReference>
<dbReference type="Proteomes" id="UP000070444">
    <property type="component" value="Unassembled WGS sequence"/>
</dbReference>